<dbReference type="InterPro" id="IPR052344">
    <property type="entry name" value="Transposase-related"/>
</dbReference>
<feature type="domain" description="Transposase IS66 central" evidence="1">
    <location>
        <begin position="2"/>
        <end position="37"/>
    </location>
</feature>
<evidence type="ECO:0000313" key="2">
    <source>
        <dbReference type="EMBL" id="BAI60861.1"/>
    </source>
</evidence>
<dbReference type="InParanoid" id="D1YWN9"/>
<dbReference type="eggNOG" id="arCOG04792">
    <property type="taxonomic scope" value="Archaea"/>
</dbReference>
<dbReference type="STRING" id="304371.MCP_0789"/>
<dbReference type="InterPro" id="IPR004291">
    <property type="entry name" value="Transposase_IS66_central"/>
</dbReference>
<reference evidence="2 3" key="1">
    <citation type="journal article" date="2007" name="Appl. Environ. Microbiol.">
        <title>Isolation of key methanogens for global methane emission from rice paddy fields: a novel isolate affiliated with the clone cluster rice cluster I.</title>
        <authorList>
            <person name="Sakai S."/>
            <person name="Imachi H."/>
            <person name="Sekiguchi Y."/>
            <person name="Ohashi A."/>
            <person name="Harada H."/>
            <person name="Kamagata Y."/>
        </authorList>
    </citation>
    <scope>NUCLEOTIDE SEQUENCE [LARGE SCALE GENOMIC DNA]</scope>
    <source>
        <strain evidence="3">DSM 17711 / JCM 13418 / NBRC 101707 / SANAE</strain>
    </source>
</reference>
<gene>
    <name evidence="2" type="ordered locus">MCP_0789</name>
</gene>
<dbReference type="KEGG" id="mpd:MCP_0789"/>
<dbReference type="PANTHER" id="PTHR33678">
    <property type="entry name" value="BLL1576 PROTEIN"/>
    <property type="match status" value="1"/>
</dbReference>
<name>D1YWN9_METPS</name>
<evidence type="ECO:0000313" key="3">
    <source>
        <dbReference type="Proteomes" id="UP000001882"/>
    </source>
</evidence>
<proteinExistence type="predicted"/>
<sequence>MHDPMVPFENNQAERDIRMVKVQQKISGTFRSEKGAKWFCRIRAYISTLKKNKQPILASITNALQGHPYIPQTSQ</sequence>
<reference evidence="3" key="3">
    <citation type="journal article" date="2011" name="PLoS ONE">
        <title>Genome sequence of a mesophilic hydrogenotrophic methanogen Methanocella paludicola, the first cultivated representative of the order Methanocellales.</title>
        <authorList>
            <person name="Sakai S."/>
            <person name="Takaki Y."/>
            <person name="Shimamura S."/>
            <person name="Sekine M."/>
            <person name="Tajima T."/>
            <person name="Kosugi H."/>
            <person name="Ichikawa N."/>
            <person name="Tasumi E."/>
            <person name="Hiraki A.T."/>
            <person name="Shimizu A."/>
            <person name="Kato Y."/>
            <person name="Nishiko R."/>
            <person name="Mori K."/>
            <person name="Fujita N."/>
            <person name="Imachi H."/>
            <person name="Takai K."/>
        </authorList>
    </citation>
    <scope>NUCLEOTIDE SEQUENCE [LARGE SCALE GENOMIC DNA]</scope>
    <source>
        <strain evidence="3">DSM 17711 / JCM 13418 / NBRC 101707 / SANAE</strain>
    </source>
</reference>
<organism evidence="2 3">
    <name type="scientific">Methanocella paludicola (strain DSM 17711 / JCM 13418 / NBRC 101707 / SANAE)</name>
    <dbReference type="NCBI Taxonomy" id="304371"/>
    <lineage>
        <taxon>Archaea</taxon>
        <taxon>Methanobacteriati</taxon>
        <taxon>Methanobacteriota</taxon>
        <taxon>Stenosarchaea group</taxon>
        <taxon>Methanomicrobia</taxon>
        <taxon>Methanocellales</taxon>
        <taxon>Methanocellaceae</taxon>
        <taxon>Methanocella</taxon>
    </lineage>
</organism>
<dbReference type="AlphaFoldDB" id="D1YWN9"/>
<keyword evidence="3" id="KW-1185">Reference proteome</keyword>
<dbReference type="PANTHER" id="PTHR33678:SF1">
    <property type="entry name" value="BLL1576 PROTEIN"/>
    <property type="match status" value="1"/>
</dbReference>
<evidence type="ECO:0000259" key="1">
    <source>
        <dbReference type="Pfam" id="PF03050"/>
    </source>
</evidence>
<dbReference type="Proteomes" id="UP000001882">
    <property type="component" value="Chromosome"/>
</dbReference>
<reference evidence="2 3" key="2">
    <citation type="journal article" date="2008" name="Int. J. Syst. Evol. Microbiol.">
        <title>Methanocella paludicola gen. nov., sp. nov., a methane-producing archaeon, the first isolate of the lineage 'Rice Cluster I', and proposal of the new archaeal order Methanocellales ord. nov.</title>
        <authorList>
            <person name="Sakai S."/>
            <person name="Imachi H."/>
            <person name="Hanada S."/>
            <person name="Ohashi A."/>
            <person name="Harada H."/>
            <person name="Kamagata Y."/>
        </authorList>
    </citation>
    <scope>NUCLEOTIDE SEQUENCE [LARGE SCALE GENOMIC DNA]</scope>
    <source>
        <strain evidence="3">DSM 17711 / JCM 13418 / NBRC 101707 / SANAE</strain>
    </source>
</reference>
<protein>
    <recommendedName>
        <fullName evidence="1">Transposase IS66 central domain-containing protein</fullName>
    </recommendedName>
</protein>
<dbReference type="Pfam" id="PF03050">
    <property type="entry name" value="DDE_Tnp_IS66"/>
    <property type="match status" value="1"/>
</dbReference>
<dbReference type="EMBL" id="AP011532">
    <property type="protein sequence ID" value="BAI60861.1"/>
    <property type="molecule type" value="Genomic_DNA"/>
</dbReference>
<accession>D1YWN9</accession>